<accession>A0A8G2EWQ2</accession>
<dbReference type="Gene3D" id="3.10.129.10">
    <property type="entry name" value="Hotdog Thioesterase"/>
    <property type="match status" value="1"/>
</dbReference>
<protein>
    <submittedName>
        <fullName evidence="3">Uncharacterized domain 1-containing protein</fullName>
    </submittedName>
</protein>
<dbReference type="InterPro" id="IPR029069">
    <property type="entry name" value="HotDog_dom_sf"/>
</dbReference>
<comment type="caution">
    <text evidence="3">The sequence shown here is derived from an EMBL/GenBank/DDBJ whole genome shotgun (WGS) entry which is preliminary data.</text>
</comment>
<sequence>MTAKVSVAEMNQILQEDLSFMGNLGARFEEMTDGYVVARLPYSDLLLRPGGTINGPAMMGLADAVLYAVVLSRIGMVKLAVTTSLTANFLRRPKPGDLMAVGKLIKCGQRLAYGEVLLHIDGRDDDPVCHVTGTYSIPPKEDRPNG</sequence>
<dbReference type="Proteomes" id="UP000198615">
    <property type="component" value="Unassembled WGS sequence"/>
</dbReference>
<dbReference type="AlphaFoldDB" id="A0A8G2EWQ2"/>
<dbReference type="Pfam" id="PF03061">
    <property type="entry name" value="4HBT"/>
    <property type="match status" value="1"/>
</dbReference>
<reference evidence="3 4" key="1">
    <citation type="submission" date="2016-10" db="EMBL/GenBank/DDBJ databases">
        <authorList>
            <person name="Varghese N."/>
            <person name="Submissions S."/>
        </authorList>
    </citation>
    <scope>NUCLEOTIDE SEQUENCE [LARGE SCALE GENOMIC DNA]</scope>
    <source>
        <strain evidence="3 4">DSM 18839</strain>
    </source>
</reference>
<dbReference type="InterPro" id="IPR006683">
    <property type="entry name" value="Thioestr_dom"/>
</dbReference>
<evidence type="ECO:0000313" key="4">
    <source>
        <dbReference type="Proteomes" id="UP000198615"/>
    </source>
</evidence>
<dbReference type="InterPro" id="IPR003736">
    <property type="entry name" value="PAAI_dom"/>
</dbReference>
<dbReference type="RefSeq" id="WP_028794953.1">
    <property type="nucleotide sequence ID" value="NZ_FNBW01000001.1"/>
</dbReference>
<dbReference type="NCBIfam" id="TIGR00369">
    <property type="entry name" value="unchar_dom_1"/>
    <property type="match status" value="1"/>
</dbReference>
<dbReference type="SUPFAM" id="SSF54637">
    <property type="entry name" value="Thioesterase/thiol ester dehydrase-isomerase"/>
    <property type="match status" value="1"/>
</dbReference>
<evidence type="ECO:0000313" key="3">
    <source>
        <dbReference type="EMBL" id="SDF08621.1"/>
    </source>
</evidence>
<keyword evidence="4" id="KW-1185">Reference proteome</keyword>
<gene>
    <name evidence="3" type="ORF">SAMN05660686_00187</name>
</gene>
<proteinExistence type="predicted"/>
<dbReference type="EMBL" id="FNBW01000001">
    <property type="protein sequence ID" value="SDF08621.1"/>
    <property type="molecule type" value="Genomic_DNA"/>
</dbReference>
<name>A0A8G2EWQ2_9PROT</name>
<evidence type="ECO:0000256" key="1">
    <source>
        <dbReference type="ARBA" id="ARBA00022801"/>
    </source>
</evidence>
<dbReference type="GO" id="GO:0016289">
    <property type="term" value="F:acyl-CoA hydrolase activity"/>
    <property type="evidence" value="ECO:0007669"/>
    <property type="project" value="UniProtKB-ARBA"/>
</dbReference>
<organism evidence="3 4">
    <name type="scientific">Thalassobaculum litoreum DSM 18839</name>
    <dbReference type="NCBI Taxonomy" id="1123362"/>
    <lineage>
        <taxon>Bacteria</taxon>
        <taxon>Pseudomonadati</taxon>
        <taxon>Pseudomonadota</taxon>
        <taxon>Alphaproteobacteria</taxon>
        <taxon>Rhodospirillales</taxon>
        <taxon>Thalassobaculaceae</taxon>
        <taxon>Thalassobaculum</taxon>
    </lineage>
</organism>
<evidence type="ECO:0000259" key="2">
    <source>
        <dbReference type="Pfam" id="PF03061"/>
    </source>
</evidence>
<dbReference type="CDD" id="cd03443">
    <property type="entry name" value="PaaI_thioesterase"/>
    <property type="match status" value="1"/>
</dbReference>
<feature type="domain" description="Thioesterase" evidence="2">
    <location>
        <begin position="50"/>
        <end position="122"/>
    </location>
</feature>
<keyword evidence="1" id="KW-0378">Hydrolase</keyword>
<dbReference type="OrthoDB" id="9805304at2"/>